<reference evidence="2 3" key="1">
    <citation type="submission" date="2017-11" db="EMBL/GenBank/DDBJ databases">
        <title>Taxonomic description and genome sequences of Spirosoma HA7 sp. nov., isolated from pollen microhabitat of Corylus avellana.</title>
        <authorList>
            <person name="Ambika Manirajan B."/>
            <person name="Suarez C."/>
            <person name="Ratering S."/>
            <person name="Geissler-Plaum R."/>
            <person name="Cardinale M."/>
            <person name="Sylvia S."/>
        </authorList>
    </citation>
    <scope>NUCLEOTIDE SEQUENCE [LARGE SCALE GENOMIC DNA]</scope>
    <source>
        <strain evidence="2 3">HA7</strain>
    </source>
</reference>
<organism evidence="2 3">
    <name type="scientific">Spirosoma pollinicola</name>
    <dbReference type="NCBI Taxonomy" id="2057025"/>
    <lineage>
        <taxon>Bacteria</taxon>
        <taxon>Pseudomonadati</taxon>
        <taxon>Bacteroidota</taxon>
        <taxon>Cytophagia</taxon>
        <taxon>Cytophagales</taxon>
        <taxon>Cytophagaceae</taxon>
        <taxon>Spirosoma</taxon>
    </lineage>
</organism>
<dbReference type="Gene3D" id="3.40.50.2300">
    <property type="match status" value="1"/>
</dbReference>
<accession>A0A2K8YS44</accession>
<dbReference type="Gene3D" id="2.40.50.1020">
    <property type="entry name" value="LytTr DNA-binding domain"/>
    <property type="match status" value="1"/>
</dbReference>
<dbReference type="RefSeq" id="WP_100985859.1">
    <property type="nucleotide sequence ID" value="NZ_CP025096.1"/>
</dbReference>
<feature type="domain" description="HTH LytTR-type" evidence="1">
    <location>
        <begin position="1"/>
        <end position="103"/>
    </location>
</feature>
<protein>
    <recommendedName>
        <fullName evidence="1">HTH LytTR-type domain-containing protein</fullName>
    </recommendedName>
</protein>
<dbReference type="InterPro" id="IPR011006">
    <property type="entry name" value="CheY-like_superfamily"/>
</dbReference>
<dbReference type="SUPFAM" id="SSF52172">
    <property type="entry name" value="CheY-like"/>
    <property type="match status" value="1"/>
</dbReference>
<dbReference type="EMBL" id="CP025096">
    <property type="protein sequence ID" value="AUD00433.1"/>
    <property type="molecule type" value="Genomic_DNA"/>
</dbReference>
<dbReference type="OrthoDB" id="935481at2"/>
<dbReference type="Pfam" id="PF04397">
    <property type="entry name" value="LytTR"/>
    <property type="match status" value="1"/>
</dbReference>
<dbReference type="KEGG" id="spir:CWM47_00510"/>
<dbReference type="Proteomes" id="UP000232883">
    <property type="component" value="Chromosome"/>
</dbReference>
<dbReference type="PROSITE" id="PS50930">
    <property type="entry name" value="HTH_LYTTR"/>
    <property type="match status" value="1"/>
</dbReference>
<gene>
    <name evidence="2" type="ORF">CWM47_00510</name>
</gene>
<dbReference type="GO" id="GO:0003677">
    <property type="term" value="F:DNA binding"/>
    <property type="evidence" value="ECO:0007669"/>
    <property type="project" value="InterPro"/>
</dbReference>
<keyword evidence="3" id="KW-1185">Reference proteome</keyword>
<evidence type="ECO:0000313" key="3">
    <source>
        <dbReference type="Proteomes" id="UP000232883"/>
    </source>
</evidence>
<dbReference type="SMART" id="SM00850">
    <property type="entry name" value="LytTR"/>
    <property type="match status" value="1"/>
</dbReference>
<proteinExistence type="predicted"/>
<evidence type="ECO:0000313" key="2">
    <source>
        <dbReference type="EMBL" id="AUD00433.1"/>
    </source>
</evidence>
<name>A0A2K8YS44_9BACT</name>
<dbReference type="AlphaFoldDB" id="A0A2K8YS44"/>
<sequence>MLLIHQLLEQPSLLAYFIGADNYAWLKFRNGERRLLAKPLVYFEERLPTFIRIHKTALINPACVASVHQPPRPKMAGLVRLVDGTELPVSRRRWRAVAQLLQTTEATVDFMESSVASPPDLAQEVVAPLRVQVIMCGDMLLLTRQCLHKLDVPYMLQSTGAGAELASALLLSSPADWPALILIDSRLDRADSILTLQRLKAHTRLRAIPVIYMIPPGENMMQAYLLDANSVVVVPNDPSLLVQTLDQLLDYWLMVVQLAA</sequence>
<dbReference type="InterPro" id="IPR007492">
    <property type="entry name" value="LytTR_DNA-bd_dom"/>
</dbReference>
<evidence type="ECO:0000259" key="1">
    <source>
        <dbReference type="PROSITE" id="PS50930"/>
    </source>
</evidence>